<accession>A0A7V3E7D4</accession>
<evidence type="ECO:0000259" key="6">
    <source>
        <dbReference type="SMART" id="SM00983"/>
    </source>
</evidence>
<dbReference type="Pfam" id="PF04263">
    <property type="entry name" value="TPK_catalytic"/>
    <property type="match status" value="1"/>
</dbReference>
<dbReference type="CDD" id="cd07995">
    <property type="entry name" value="TPK"/>
    <property type="match status" value="1"/>
</dbReference>
<evidence type="ECO:0000256" key="4">
    <source>
        <dbReference type="ARBA" id="ARBA00022840"/>
    </source>
</evidence>
<dbReference type="InterPro" id="IPR007371">
    <property type="entry name" value="TPK_catalytic"/>
</dbReference>
<keyword evidence="4" id="KW-0067">ATP-binding</keyword>
<dbReference type="NCBIfam" id="TIGR01378">
    <property type="entry name" value="thi_PPkinase"/>
    <property type="match status" value="1"/>
</dbReference>
<sequence>MKKCIVLANGRAPSKKVVKYFWNKGFKTLICADGGADSALKLGLTPDYIIGDLDSVALETLKYYSRKSTIIKIKRQNDTDVEKCLKYAVKRGFSEALLLGVTGDRLDHTICNLGIVIKFFNKIKCNIAAENSFLMPINQNTNLKSKPGETISLYAFSSKTKITSTGLKYKLHNSTLPFGERESTSNVSTGDEVKLRVKGGIVFIIRDFNFVAKNDLI</sequence>
<dbReference type="EMBL" id="DSUJ01000008">
    <property type="protein sequence ID" value="HFI91114.1"/>
    <property type="molecule type" value="Genomic_DNA"/>
</dbReference>
<protein>
    <recommendedName>
        <fullName evidence="5">Thiamine diphosphokinase</fullName>
        <ecNumber evidence="5">2.7.6.2</ecNumber>
    </recommendedName>
</protein>
<comment type="caution">
    <text evidence="7">The sequence shown here is derived from an EMBL/GenBank/DDBJ whole genome shotgun (WGS) entry which is preliminary data.</text>
</comment>
<feature type="domain" description="Thiamin pyrophosphokinase thiamin-binding" evidence="6">
    <location>
        <begin position="138"/>
        <end position="201"/>
    </location>
</feature>
<dbReference type="GO" id="GO:0004788">
    <property type="term" value="F:thiamine diphosphokinase activity"/>
    <property type="evidence" value="ECO:0007669"/>
    <property type="project" value="UniProtKB-UniRule"/>
</dbReference>
<dbReference type="SUPFAM" id="SSF63999">
    <property type="entry name" value="Thiamin pyrophosphokinase, catalytic domain"/>
    <property type="match status" value="1"/>
</dbReference>
<keyword evidence="3 7" id="KW-0418">Kinase</keyword>
<dbReference type="AlphaFoldDB" id="A0A7V3E7D4"/>
<evidence type="ECO:0000256" key="1">
    <source>
        <dbReference type="ARBA" id="ARBA00022679"/>
    </source>
</evidence>
<evidence type="ECO:0000313" key="7">
    <source>
        <dbReference type="EMBL" id="HFI91114.1"/>
    </source>
</evidence>
<dbReference type="Gene3D" id="3.40.50.10240">
    <property type="entry name" value="Thiamin pyrophosphokinase, catalytic domain"/>
    <property type="match status" value="1"/>
</dbReference>
<dbReference type="PANTHER" id="PTHR41299">
    <property type="entry name" value="THIAMINE PYROPHOSPHOKINASE"/>
    <property type="match status" value="1"/>
</dbReference>
<dbReference type="GO" id="GO:0005524">
    <property type="term" value="F:ATP binding"/>
    <property type="evidence" value="ECO:0007669"/>
    <property type="project" value="UniProtKB-KW"/>
</dbReference>
<gene>
    <name evidence="7" type="ORF">ENS31_06215</name>
</gene>
<dbReference type="EC" id="2.7.6.2" evidence="5"/>
<dbReference type="SUPFAM" id="SSF63862">
    <property type="entry name" value="Thiamin pyrophosphokinase, substrate-binding domain"/>
    <property type="match status" value="1"/>
</dbReference>
<dbReference type="GO" id="GO:0030975">
    <property type="term" value="F:thiamine binding"/>
    <property type="evidence" value="ECO:0007669"/>
    <property type="project" value="InterPro"/>
</dbReference>
<dbReference type="InterPro" id="IPR036371">
    <property type="entry name" value="TPK_B1-bd_sf"/>
</dbReference>
<dbReference type="GO" id="GO:0016301">
    <property type="term" value="F:kinase activity"/>
    <property type="evidence" value="ECO:0007669"/>
    <property type="project" value="UniProtKB-KW"/>
</dbReference>
<reference evidence="7" key="1">
    <citation type="journal article" date="2020" name="mSystems">
        <title>Genome- and Community-Level Interaction Insights into Carbon Utilization and Element Cycling Functions of Hydrothermarchaeota in Hydrothermal Sediment.</title>
        <authorList>
            <person name="Zhou Z."/>
            <person name="Liu Y."/>
            <person name="Xu W."/>
            <person name="Pan J."/>
            <person name="Luo Z.H."/>
            <person name="Li M."/>
        </authorList>
    </citation>
    <scope>NUCLEOTIDE SEQUENCE [LARGE SCALE GENOMIC DNA]</scope>
    <source>
        <strain evidence="7">SpSt-479</strain>
    </source>
</reference>
<dbReference type="SMART" id="SM00983">
    <property type="entry name" value="TPK_B1_binding"/>
    <property type="match status" value="1"/>
</dbReference>
<keyword evidence="1 7" id="KW-0808">Transferase</keyword>
<dbReference type="Pfam" id="PF04265">
    <property type="entry name" value="TPK_B1_binding"/>
    <property type="match status" value="1"/>
</dbReference>
<proteinExistence type="predicted"/>
<dbReference type="InterPro" id="IPR006282">
    <property type="entry name" value="Thi_PPkinase"/>
</dbReference>
<dbReference type="GO" id="GO:0006772">
    <property type="term" value="P:thiamine metabolic process"/>
    <property type="evidence" value="ECO:0007669"/>
    <property type="project" value="UniProtKB-UniRule"/>
</dbReference>
<dbReference type="InterPro" id="IPR053149">
    <property type="entry name" value="TPK"/>
</dbReference>
<evidence type="ECO:0000256" key="2">
    <source>
        <dbReference type="ARBA" id="ARBA00022741"/>
    </source>
</evidence>
<dbReference type="PANTHER" id="PTHR41299:SF1">
    <property type="entry name" value="THIAMINE PYROPHOSPHOKINASE"/>
    <property type="match status" value="1"/>
</dbReference>
<dbReference type="GO" id="GO:0009229">
    <property type="term" value="P:thiamine diphosphate biosynthetic process"/>
    <property type="evidence" value="ECO:0007669"/>
    <property type="project" value="InterPro"/>
</dbReference>
<dbReference type="InterPro" id="IPR036759">
    <property type="entry name" value="TPK_catalytic_sf"/>
</dbReference>
<dbReference type="InterPro" id="IPR007373">
    <property type="entry name" value="Thiamin_PyroPKinase_B1-bd"/>
</dbReference>
<keyword evidence="2" id="KW-0547">Nucleotide-binding</keyword>
<evidence type="ECO:0000256" key="5">
    <source>
        <dbReference type="NCBIfam" id="TIGR01378"/>
    </source>
</evidence>
<evidence type="ECO:0000256" key="3">
    <source>
        <dbReference type="ARBA" id="ARBA00022777"/>
    </source>
</evidence>
<organism evidence="7">
    <name type="scientific">Ignavibacterium album</name>
    <dbReference type="NCBI Taxonomy" id="591197"/>
    <lineage>
        <taxon>Bacteria</taxon>
        <taxon>Pseudomonadati</taxon>
        <taxon>Ignavibacteriota</taxon>
        <taxon>Ignavibacteria</taxon>
        <taxon>Ignavibacteriales</taxon>
        <taxon>Ignavibacteriaceae</taxon>
        <taxon>Ignavibacterium</taxon>
    </lineage>
</organism>
<name>A0A7V3E7D4_9BACT</name>